<gene>
    <name evidence="2" type="ORF">DAY19_07115</name>
</gene>
<proteinExistence type="predicted"/>
<dbReference type="EMBL" id="QDKL01000002">
    <property type="protein sequence ID" value="RZF21449.1"/>
    <property type="molecule type" value="Genomic_DNA"/>
</dbReference>
<evidence type="ECO:0000313" key="3">
    <source>
        <dbReference type="Proteomes" id="UP000443582"/>
    </source>
</evidence>
<protein>
    <submittedName>
        <fullName evidence="2">Uncharacterized protein</fullName>
    </submittedName>
</protein>
<comment type="caution">
    <text evidence="2">The sequence shown here is derived from an EMBL/GenBank/DDBJ whole genome shotgun (WGS) entry which is preliminary data.</text>
</comment>
<accession>A0ABY0IET2</accession>
<dbReference type="RefSeq" id="WP_115360847.1">
    <property type="nucleotide sequence ID" value="NZ_QDKL01000002.1"/>
</dbReference>
<feature type="signal peptide" evidence="1">
    <location>
        <begin position="1"/>
        <end position="23"/>
    </location>
</feature>
<name>A0ABY0IET2_9BACT</name>
<evidence type="ECO:0000313" key="2">
    <source>
        <dbReference type="EMBL" id="RZF21449.1"/>
    </source>
</evidence>
<reference evidence="3" key="1">
    <citation type="journal article" date="2019" name="Int. J. Syst. Evol. Microbiol.">
        <title>Halobacteriovorax valvorus sp. nov., a novel prokaryotic predator isolated from coastal seawater of China.</title>
        <authorList>
            <person name="Chen M.-X."/>
        </authorList>
    </citation>
    <scope>NUCLEOTIDE SEQUENCE [LARGE SCALE GENOMIC DNA]</scope>
    <source>
        <strain evidence="3">BL9</strain>
    </source>
</reference>
<feature type="chain" id="PRO_5047349758" evidence="1">
    <location>
        <begin position="24"/>
        <end position="105"/>
    </location>
</feature>
<evidence type="ECO:0000256" key="1">
    <source>
        <dbReference type="SAM" id="SignalP"/>
    </source>
</evidence>
<keyword evidence="3" id="KW-1185">Reference proteome</keyword>
<dbReference type="Proteomes" id="UP000443582">
    <property type="component" value="Unassembled WGS sequence"/>
</dbReference>
<organism evidence="2 3">
    <name type="scientific">Halobacteriovorax vibrionivorans</name>
    <dbReference type="NCBI Taxonomy" id="2152716"/>
    <lineage>
        <taxon>Bacteria</taxon>
        <taxon>Pseudomonadati</taxon>
        <taxon>Bdellovibrionota</taxon>
        <taxon>Bacteriovoracia</taxon>
        <taxon>Bacteriovoracales</taxon>
        <taxon>Halobacteriovoraceae</taxon>
        <taxon>Halobacteriovorax</taxon>
    </lineage>
</organism>
<sequence length="105" mass="11969">MKIRSLYLLLSLFLFGAICHNSAGLHKDHSNFTKTNSSISLDLSVEEAELSEEEVDFDHPQFISNYNLQLVFIDIFIVNEFSQTHFLQRHLGGHSGLSPPYHSFS</sequence>
<keyword evidence="1" id="KW-0732">Signal</keyword>